<keyword evidence="12" id="KW-1185">Reference proteome</keyword>
<dbReference type="EC" id="3.1.3.5" evidence="9"/>
<feature type="binding site" evidence="9">
    <location>
        <position position="20"/>
    </location>
    <ligand>
        <name>a divalent metal cation</name>
        <dbReference type="ChEBI" id="CHEBI:60240"/>
    </ligand>
</feature>
<dbReference type="InterPro" id="IPR036523">
    <property type="entry name" value="SurE-like_sf"/>
</dbReference>
<evidence type="ECO:0000256" key="3">
    <source>
        <dbReference type="ARBA" id="ARBA00004496"/>
    </source>
</evidence>
<dbReference type="NCBIfam" id="TIGR00087">
    <property type="entry name" value="surE"/>
    <property type="match status" value="1"/>
</dbReference>
<comment type="subcellular location">
    <subcellularLocation>
        <location evidence="3 9">Cytoplasm</location>
    </subcellularLocation>
</comment>
<comment type="function">
    <text evidence="9">Nucleotidase that shows phosphatase activity on nucleoside 5'-monophosphates.</text>
</comment>
<dbReference type="EMBL" id="NRRE01000026">
    <property type="protein sequence ID" value="MBK1697746.1"/>
    <property type="molecule type" value="Genomic_DNA"/>
</dbReference>
<evidence type="ECO:0000256" key="4">
    <source>
        <dbReference type="ARBA" id="ARBA00011062"/>
    </source>
</evidence>
<dbReference type="GO" id="GO:0000166">
    <property type="term" value="F:nucleotide binding"/>
    <property type="evidence" value="ECO:0007669"/>
    <property type="project" value="UniProtKB-KW"/>
</dbReference>
<keyword evidence="5 9" id="KW-0963">Cytoplasm</keyword>
<keyword evidence="6 9" id="KW-0479">Metal-binding</keyword>
<comment type="caution">
    <text evidence="11">The sequence shown here is derived from an EMBL/GenBank/DDBJ whole genome shotgun (WGS) entry which is preliminary data.</text>
</comment>
<feature type="binding site" evidence="9">
    <location>
        <position position="19"/>
    </location>
    <ligand>
        <name>a divalent metal cation</name>
        <dbReference type="ChEBI" id="CHEBI:60240"/>
    </ligand>
</feature>
<dbReference type="RefSeq" id="WP_027289036.1">
    <property type="nucleotide sequence ID" value="NZ_NRRE01000026.1"/>
</dbReference>
<dbReference type="SUPFAM" id="SSF64167">
    <property type="entry name" value="SurE-like"/>
    <property type="match status" value="1"/>
</dbReference>
<comment type="similarity">
    <text evidence="4 9">Belongs to the SurE nucleotidase family.</text>
</comment>
<keyword evidence="8 9" id="KW-0378">Hydrolase</keyword>
<dbReference type="PANTHER" id="PTHR30457">
    <property type="entry name" value="5'-NUCLEOTIDASE SURE"/>
    <property type="match status" value="1"/>
</dbReference>
<dbReference type="FunFam" id="3.40.1210.10:FF:000001">
    <property type="entry name" value="5'/3'-nucleotidase SurE"/>
    <property type="match status" value="1"/>
</dbReference>
<dbReference type="GO" id="GO:0008253">
    <property type="term" value="F:5'-nucleotidase activity"/>
    <property type="evidence" value="ECO:0007669"/>
    <property type="project" value="UniProtKB-UniRule"/>
</dbReference>
<feature type="binding site" evidence="9">
    <location>
        <position position="51"/>
    </location>
    <ligand>
        <name>a divalent metal cation</name>
        <dbReference type="ChEBI" id="CHEBI:60240"/>
    </ligand>
</feature>
<dbReference type="GO" id="GO:0005737">
    <property type="term" value="C:cytoplasm"/>
    <property type="evidence" value="ECO:0007669"/>
    <property type="project" value="UniProtKB-SubCell"/>
</dbReference>
<accession>A0A934QIR1</accession>
<evidence type="ECO:0000256" key="6">
    <source>
        <dbReference type="ARBA" id="ARBA00022723"/>
    </source>
</evidence>
<evidence type="ECO:0000313" key="12">
    <source>
        <dbReference type="Proteomes" id="UP000778970"/>
    </source>
</evidence>
<reference evidence="11" key="2">
    <citation type="journal article" date="2020" name="Microorganisms">
        <title>Osmotic Adaptation and Compatible Solute Biosynthesis of Phototrophic Bacteria as Revealed from Genome Analyses.</title>
        <authorList>
            <person name="Imhoff J.F."/>
            <person name="Rahn T."/>
            <person name="Kunzel S."/>
            <person name="Keller A."/>
            <person name="Neulinger S.C."/>
        </authorList>
    </citation>
    <scope>NUCLEOTIDE SEQUENCE</scope>
    <source>
        <strain evidence="11">DSM 9154</strain>
    </source>
</reference>
<comment type="cofactor">
    <cofactor evidence="2">
        <name>Mg(2+)</name>
        <dbReference type="ChEBI" id="CHEBI:18420"/>
    </cofactor>
</comment>
<dbReference type="HAMAP" id="MF_00060">
    <property type="entry name" value="SurE"/>
    <property type="match status" value="1"/>
</dbReference>
<evidence type="ECO:0000313" key="11">
    <source>
        <dbReference type="EMBL" id="MBK1697746.1"/>
    </source>
</evidence>
<feature type="domain" description="Survival protein SurE-like phosphatase/nucleotidase" evidence="10">
    <location>
        <begin position="14"/>
        <end position="198"/>
    </location>
</feature>
<gene>
    <name evidence="9" type="primary">surE</name>
    <name evidence="11" type="ORF">CKO21_10880</name>
</gene>
<comment type="cofactor">
    <cofactor evidence="9">
        <name>a divalent metal cation</name>
        <dbReference type="ChEBI" id="CHEBI:60240"/>
    </cofactor>
    <text evidence="9">Binds 1 divalent metal cation per subunit.</text>
</comment>
<organism evidence="11 12">
    <name type="scientific">Rhodovibrio salinarum</name>
    <dbReference type="NCBI Taxonomy" id="1087"/>
    <lineage>
        <taxon>Bacteria</taxon>
        <taxon>Pseudomonadati</taxon>
        <taxon>Pseudomonadota</taxon>
        <taxon>Alphaproteobacteria</taxon>
        <taxon>Rhodospirillales</taxon>
        <taxon>Rhodovibrionaceae</taxon>
        <taxon>Rhodovibrio</taxon>
    </lineage>
</organism>
<dbReference type="AlphaFoldDB" id="A0A934QIR1"/>
<dbReference type="PANTHER" id="PTHR30457:SF12">
    <property type="entry name" value="5'_3'-NUCLEOTIDASE SURE"/>
    <property type="match status" value="1"/>
</dbReference>
<keyword evidence="7 9" id="KW-0547">Nucleotide-binding</keyword>
<evidence type="ECO:0000256" key="5">
    <source>
        <dbReference type="ARBA" id="ARBA00022490"/>
    </source>
</evidence>
<comment type="catalytic activity">
    <reaction evidence="1 9">
        <text>a ribonucleoside 5'-phosphate + H2O = a ribonucleoside + phosphate</text>
        <dbReference type="Rhea" id="RHEA:12484"/>
        <dbReference type="ChEBI" id="CHEBI:15377"/>
        <dbReference type="ChEBI" id="CHEBI:18254"/>
        <dbReference type="ChEBI" id="CHEBI:43474"/>
        <dbReference type="ChEBI" id="CHEBI:58043"/>
        <dbReference type="EC" id="3.1.3.5"/>
    </reaction>
</comment>
<name>A0A934QIR1_9PROT</name>
<evidence type="ECO:0000256" key="1">
    <source>
        <dbReference type="ARBA" id="ARBA00000815"/>
    </source>
</evidence>
<dbReference type="Proteomes" id="UP000778970">
    <property type="component" value="Unassembled WGS sequence"/>
</dbReference>
<dbReference type="GO" id="GO:0004309">
    <property type="term" value="F:exopolyphosphatase activity"/>
    <property type="evidence" value="ECO:0007669"/>
    <property type="project" value="TreeGrafter"/>
</dbReference>
<dbReference type="GO" id="GO:0008254">
    <property type="term" value="F:3'-nucleotidase activity"/>
    <property type="evidence" value="ECO:0007669"/>
    <property type="project" value="TreeGrafter"/>
</dbReference>
<feature type="binding site" evidence="9">
    <location>
        <position position="104"/>
    </location>
    <ligand>
        <name>a divalent metal cation</name>
        <dbReference type="ChEBI" id="CHEBI:60240"/>
    </ligand>
</feature>
<sequence>MSALRPIDPRGARILITNDDGVHAPGIRVLEEIAQTLSDDVWTVAPETEQSATSHSLTVRHPLRLRQLGARRHSVDGTPTDSVVVATAKVLADRKPDLVLSGINLGSNLAEDVTYSGTVAAAMEAALLGLPSIALSLNRRGDHDFRWQTPKAHAARVIQQICAAGFAADTLVNVNFPDVEPEDVQGVRVVRQGRRDVQTEIVEGKDPGGRPYVWIGDYMRDEALANDTDLAAIAEGYISVTPLHLDLTARDLMSSLGEAFD</sequence>
<evidence type="ECO:0000256" key="9">
    <source>
        <dbReference type="HAMAP-Rule" id="MF_00060"/>
    </source>
</evidence>
<dbReference type="Pfam" id="PF01975">
    <property type="entry name" value="SurE"/>
    <property type="match status" value="1"/>
</dbReference>
<dbReference type="NCBIfam" id="NF001490">
    <property type="entry name" value="PRK00346.1-4"/>
    <property type="match status" value="1"/>
</dbReference>
<evidence type="ECO:0000259" key="10">
    <source>
        <dbReference type="Pfam" id="PF01975"/>
    </source>
</evidence>
<dbReference type="GO" id="GO:0046872">
    <property type="term" value="F:metal ion binding"/>
    <property type="evidence" value="ECO:0007669"/>
    <property type="project" value="UniProtKB-UniRule"/>
</dbReference>
<evidence type="ECO:0000256" key="8">
    <source>
        <dbReference type="ARBA" id="ARBA00022801"/>
    </source>
</evidence>
<evidence type="ECO:0000256" key="7">
    <source>
        <dbReference type="ARBA" id="ARBA00022741"/>
    </source>
</evidence>
<protein>
    <recommendedName>
        <fullName evidence="9">5'-nucleotidase SurE</fullName>
        <ecNumber evidence="9">3.1.3.5</ecNumber>
    </recommendedName>
    <alternativeName>
        <fullName evidence="9">Nucleoside 5'-monophosphate phosphohydrolase</fullName>
    </alternativeName>
</protein>
<evidence type="ECO:0000256" key="2">
    <source>
        <dbReference type="ARBA" id="ARBA00001946"/>
    </source>
</evidence>
<dbReference type="Gene3D" id="3.40.1210.10">
    <property type="entry name" value="Survival protein SurE-like phosphatase/nucleotidase"/>
    <property type="match status" value="1"/>
</dbReference>
<dbReference type="InterPro" id="IPR030048">
    <property type="entry name" value="SurE"/>
</dbReference>
<dbReference type="InterPro" id="IPR002828">
    <property type="entry name" value="SurE-like_Pase/nucleotidase"/>
</dbReference>
<proteinExistence type="inferred from homology"/>
<reference evidence="11" key="1">
    <citation type="submission" date="2017-08" db="EMBL/GenBank/DDBJ databases">
        <authorList>
            <person name="Imhoff J.F."/>
            <person name="Rahn T."/>
            <person name="Kuenzel S."/>
            <person name="Neulinger S.C."/>
        </authorList>
    </citation>
    <scope>NUCLEOTIDE SEQUENCE</scope>
    <source>
        <strain evidence="11">DSM 9154</strain>
    </source>
</reference>